<feature type="compositionally biased region" description="Basic residues" evidence="1">
    <location>
        <begin position="65"/>
        <end position="82"/>
    </location>
</feature>
<evidence type="ECO:0000313" key="3">
    <source>
        <dbReference type="EMBL" id="KAK0613513.1"/>
    </source>
</evidence>
<dbReference type="EMBL" id="JAULSU010000006">
    <property type="protein sequence ID" value="KAK0613513.1"/>
    <property type="molecule type" value="Genomic_DNA"/>
</dbReference>
<organism evidence="3 4">
    <name type="scientific">Immersiella caudata</name>
    <dbReference type="NCBI Taxonomy" id="314043"/>
    <lineage>
        <taxon>Eukaryota</taxon>
        <taxon>Fungi</taxon>
        <taxon>Dikarya</taxon>
        <taxon>Ascomycota</taxon>
        <taxon>Pezizomycotina</taxon>
        <taxon>Sordariomycetes</taxon>
        <taxon>Sordariomycetidae</taxon>
        <taxon>Sordariales</taxon>
        <taxon>Lasiosphaeriaceae</taxon>
        <taxon>Immersiella</taxon>
    </lineage>
</organism>
<sequence length="512" mass="56039">MPAPKLRTSNSLLLISTNPAHPTAQARFSGSLRDQIGIRRAGTEEHPFPSPTTESQQTPPGISTQKKKRKTRKGRGGKRGAGRKLGICIIASQSSLPRRVLAPSSSSPNSLARVCTSIPRLGTLPSPGDMSSPPSHAQNSFPADKKQSLDFSVFGRGPLDPNQPHEKDADVQALYAEWSTHRPEPPDYDAARLRESSVLAISQSAWTTKAAAAWVLARQLHDDGFERYALGQLVQNCAAALFGPWAFIEARCPHGSPIRRFTNHWVAWNVSLNPEGRDSEFAGLYAALLAGQAVRGETRDPRTFDLDHWYNDCSDVLVPSCDHHPFLRAARQKEKLRSPAPPPTWGAFQETRRGGMPTSLPVTSAPAPAPNLAPLHYSRPRAGRKRKRRVFSTCLFALSLIFGGLLAGFYIAAVVKRFPDLRVTNVYFTAAVVGLGLIQFFLTVARWRSRLFYSTGLLCICAIGNGVTWAVDTKSCFEYHEGNQCASPAATAGFILSYIPLSILHVVAFREP</sequence>
<feature type="region of interest" description="Disordered" evidence="1">
    <location>
        <begin position="35"/>
        <end position="85"/>
    </location>
</feature>
<proteinExistence type="predicted"/>
<keyword evidence="2" id="KW-0812">Transmembrane</keyword>
<feature type="transmembrane region" description="Helical" evidence="2">
    <location>
        <begin position="390"/>
        <end position="413"/>
    </location>
</feature>
<keyword evidence="2" id="KW-1133">Transmembrane helix</keyword>
<feature type="transmembrane region" description="Helical" evidence="2">
    <location>
        <begin position="425"/>
        <end position="444"/>
    </location>
</feature>
<keyword evidence="4" id="KW-1185">Reference proteome</keyword>
<evidence type="ECO:0000256" key="2">
    <source>
        <dbReference type="SAM" id="Phobius"/>
    </source>
</evidence>
<accession>A0AA39WDR2</accession>
<dbReference type="AlphaFoldDB" id="A0AA39WDR2"/>
<feature type="transmembrane region" description="Helical" evidence="2">
    <location>
        <begin position="491"/>
        <end position="509"/>
    </location>
</feature>
<feature type="compositionally biased region" description="Polar residues" evidence="1">
    <location>
        <begin position="132"/>
        <end position="141"/>
    </location>
</feature>
<protein>
    <submittedName>
        <fullName evidence="3">Uncharacterized protein</fullName>
    </submittedName>
</protein>
<dbReference type="Proteomes" id="UP001175000">
    <property type="component" value="Unassembled WGS sequence"/>
</dbReference>
<feature type="compositionally biased region" description="Low complexity" evidence="1">
    <location>
        <begin position="51"/>
        <end position="60"/>
    </location>
</feature>
<evidence type="ECO:0000313" key="4">
    <source>
        <dbReference type="Proteomes" id="UP001175000"/>
    </source>
</evidence>
<feature type="transmembrane region" description="Helical" evidence="2">
    <location>
        <begin position="451"/>
        <end position="471"/>
    </location>
</feature>
<name>A0AA39WDR2_9PEZI</name>
<gene>
    <name evidence="3" type="ORF">B0T14DRAFT_606008</name>
</gene>
<comment type="caution">
    <text evidence="3">The sequence shown here is derived from an EMBL/GenBank/DDBJ whole genome shotgun (WGS) entry which is preliminary data.</text>
</comment>
<evidence type="ECO:0000256" key="1">
    <source>
        <dbReference type="SAM" id="MobiDB-lite"/>
    </source>
</evidence>
<feature type="region of interest" description="Disordered" evidence="1">
    <location>
        <begin position="120"/>
        <end position="144"/>
    </location>
</feature>
<reference evidence="3" key="1">
    <citation type="submission" date="2023-06" db="EMBL/GenBank/DDBJ databases">
        <title>Genome-scale phylogeny and comparative genomics of the fungal order Sordariales.</title>
        <authorList>
            <consortium name="Lawrence Berkeley National Laboratory"/>
            <person name="Hensen N."/>
            <person name="Bonometti L."/>
            <person name="Westerberg I."/>
            <person name="Brannstrom I.O."/>
            <person name="Guillou S."/>
            <person name="Cros-Aarteil S."/>
            <person name="Calhoun S."/>
            <person name="Haridas S."/>
            <person name="Kuo A."/>
            <person name="Mondo S."/>
            <person name="Pangilinan J."/>
            <person name="Riley R."/>
            <person name="Labutti K."/>
            <person name="Andreopoulos B."/>
            <person name="Lipzen A."/>
            <person name="Chen C."/>
            <person name="Yanf M."/>
            <person name="Daum C."/>
            <person name="Ng V."/>
            <person name="Clum A."/>
            <person name="Steindorff A."/>
            <person name="Ohm R."/>
            <person name="Martin F."/>
            <person name="Silar P."/>
            <person name="Natvig D."/>
            <person name="Lalanne C."/>
            <person name="Gautier V."/>
            <person name="Ament-Velasquez S.L."/>
            <person name="Kruys A."/>
            <person name="Hutchinson M.I."/>
            <person name="Powell A.J."/>
            <person name="Barry K."/>
            <person name="Miller A.N."/>
            <person name="Grigoriev I.V."/>
            <person name="Debuchy R."/>
            <person name="Gladieux P."/>
            <person name="Thoren M.H."/>
            <person name="Johannesson H."/>
        </authorList>
    </citation>
    <scope>NUCLEOTIDE SEQUENCE</scope>
    <source>
        <strain evidence="3">CBS 606.72</strain>
    </source>
</reference>
<keyword evidence="2" id="KW-0472">Membrane</keyword>